<evidence type="ECO:0000313" key="3">
    <source>
        <dbReference type="EMBL" id="KAA8569995.1"/>
    </source>
</evidence>
<name>A0A5M9JSU9_MONFR</name>
<feature type="compositionally biased region" description="Basic and acidic residues" evidence="1">
    <location>
        <begin position="51"/>
        <end position="80"/>
    </location>
</feature>
<keyword evidence="2" id="KW-0812">Transmembrane</keyword>
<comment type="caution">
    <text evidence="3">The sequence shown here is derived from an EMBL/GenBank/DDBJ whole genome shotgun (WGS) entry which is preliminary data.</text>
</comment>
<keyword evidence="2" id="KW-0472">Membrane</keyword>
<dbReference type="VEuPathDB" id="FungiDB:MFRU_005g01580"/>
<dbReference type="Proteomes" id="UP000322873">
    <property type="component" value="Unassembled WGS sequence"/>
</dbReference>
<dbReference type="OrthoDB" id="3550369at2759"/>
<evidence type="ECO:0000256" key="2">
    <source>
        <dbReference type="SAM" id="Phobius"/>
    </source>
</evidence>
<feature type="compositionally biased region" description="Basic residues" evidence="1">
    <location>
        <begin position="177"/>
        <end position="188"/>
    </location>
</feature>
<proteinExistence type="predicted"/>
<dbReference type="EMBL" id="VICG01000007">
    <property type="protein sequence ID" value="KAA8569995.1"/>
    <property type="molecule type" value="Genomic_DNA"/>
</dbReference>
<protein>
    <submittedName>
        <fullName evidence="3">Uncharacterized protein</fullName>
    </submittedName>
</protein>
<reference evidence="3 4" key="1">
    <citation type="submission" date="2019-06" db="EMBL/GenBank/DDBJ databases">
        <title>Genome Sequence of the Brown Rot Fungal Pathogen Monilinia fructicola.</title>
        <authorList>
            <person name="De Miccolis Angelini R.M."/>
            <person name="Landi L."/>
            <person name="Abate D."/>
            <person name="Pollastro S."/>
            <person name="Romanazzi G."/>
            <person name="Faretra F."/>
        </authorList>
    </citation>
    <scope>NUCLEOTIDE SEQUENCE [LARGE SCALE GENOMIC DNA]</scope>
    <source>
        <strain evidence="3 4">Mfrc123</strain>
    </source>
</reference>
<organism evidence="3 4">
    <name type="scientific">Monilinia fructicola</name>
    <name type="common">Brown rot fungus</name>
    <name type="synonym">Ciboria fructicola</name>
    <dbReference type="NCBI Taxonomy" id="38448"/>
    <lineage>
        <taxon>Eukaryota</taxon>
        <taxon>Fungi</taxon>
        <taxon>Dikarya</taxon>
        <taxon>Ascomycota</taxon>
        <taxon>Pezizomycotina</taxon>
        <taxon>Leotiomycetes</taxon>
        <taxon>Helotiales</taxon>
        <taxon>Sclerotiniaceae</taxon>
        <taxon>Monilinia</taxon>
    </lineage>
</organism>
<feature type="transmembrane region" description="Helical" evidence="2">
    <location>
        <begin position="6"/>
        <end position="27"/>
    </location>
</feature>
<feature type="compositionally biased region" description="Polar residues" evidence="1">
    <location>
        <begin position="140"/>
        <end position="154"/>
    </location>
</feature>
<sequence length="220" mass="23878">MGQESLIIAVIIIVVTVIGGAVAFSLWHKLRRSRRHGEAVEMRNIRERRTEDYPIREHDPDGRRVRERAPNSRAQDRDPDGGPSIAEIVCDTPGHSAGGTERNEQEAGRSLADIVNPPPRHPGKSATDLSKRGKERDKSGASQETPSTSATESSVPDPVPKSPAHAEIPANSLLAKSKGKRAPGKIRKAVPNPEDSDTLLIRVESSPSRSQDDNSVRSES</sequence>
<accession>A0A5M9JSU9</accession>
<keyword evidence="4" id="KW-1185">Reference proteome</keyword>
<gene>
    <name evidence="3" type="ORF">EYC84_002333</name>
</gene>
<feature type="region of interest" description="Disordered" evidence="1">
    <location>
        <begin position="51"/>
        <end position="220"/>
    </location>
</feature>
<keyword evidence="2" id="KW-1133">Transmembrane helix</keyword>
<feature type="compositionally biased region" description="Basic and acidic residues" evidence="1">
    <location>
        <begin position="129"/>
        <end position="139"/>
    </location>
</feature>
<evidence type="ECO:0000256" key="1">
    <source>
        <dbReference type="SAM" id="MobiDB-lite"/>
    </source>
</evidence>
<dbReference type="AlphaFoldDB" id="A0A5M9JSU9"/>
<evidence type="ECO:0000313" key="4">
    <source>
        <dbReference type="Proteomes" id="UP000322873"/>
    </source>
</evidence>
<feature type="compositionally biased region" description="Basic and acidic residues" evidence="1">
    <location>
        <begin position="210"/>
        <end position="220"/>
    </location>
</feature>